<comment type="subcellular location">
    <subcellularLocation>
        <location evidence="1">Cell membrane</location>
        <topology evidence="1">Single-pass membrane protein</topology>
    </subcellularLocation>
</comment>
<evidence type="ECO:0000256" key="9">
    <source>
        <dbReference type="ARBA" id="ARBA00023136"/>
    </source>
</evidence>
<evidence type="ECO:0000256" key="4">
    <source>
        <dbReference type="ARBA" id="ARBA00022679"/>
    </source>
</evidence>
<evidence type="ECO:0000256" key="10">
    <source>
        <dbReference type="ARBA" id="ARBA00047899"/>
    </source>
</evidence>
<keyword evidence="4" id="KW-0808">Transferase</keyword>
<comment type="catalytic activity">
    <reaction evidence="11">
        <text>L-seryl-[protein] + ATP = O-phospho-L-seryl-[protein] + ADP + H(+)</text>
        <dbReference type="Rhea" id="RHEA:17989"/>
        <dbReference type="Rhea" id="RHEA-COMP:9863"/>
        <dbReference type="Rhea" id="RHEA-COMP:11604"/>
        <dbReference type="ChEBI" id="CHEBI:15378"/>
        <dbReference type="ChEBI" id="CHEBI:29999"/>
        <dbReference type="ChEBI" id="CHEBI:30616"/>
        <dbReference type="ChEBI" id="CHEBI:83421"/>
        <dbReference type="ChEBI" id="CHEBI:456216"/>
        <dbReference type="EC" id="2.7.11.1"/>
    </reaction>
</comment>
<keyword evidence="3" id="KW-0418">Kinase</keyword>
<evidence type="ECO:0000256" key="6">
    <source>
        <dbReference type="ARBA" id="ARBA00022741"/>
    </source>
</evidence>
<evidence type="ECO:0000256" key="1">
    <source>
        <dbReference type="ARBA" id="ARBA00004162"/>
    </source>
</evidence>
<keyword evidence="8" id="KW-1133">Transmembrane helix</keyword>
<dbReference type="Proteomes" id="UP000734854">
    <property type="component" value="Unassembled WGS sequence"/>
</dbReference>
<evidence type="ECO:0000256" key="11">
    <source>
        <dbReference type="ARBA" id="ARBA00048679"/>
    </source>
</evidence>
<dbReference type="EC" id="2.7.11.1" evidence="2"/>
<keyword evidence="9" id="KW-0472">Membrane</keyword>
<evidence type="ECO:0000313" key="14">
    <source>
        <dbReference type="Proteomes" id="UP000734854"/>
    </source>
</evidence>
<evidence type="ECO:0000256" key="2">
    <source>
        <dbReference type="ARBA" id="ARBA00012513"/>
    </source>
</evidence>
<keyword evidence="3" id="KW-0723">Serine/threonine-protein kinase</keyword>
<evidence type="ECO:0000256" key="7">
    <source>
        <dbReference type="ARBA" id="ARBA00022840"/>
    </source>
</evidence>
<dbReference type="InterPro" id="IPR047117">
    <property type="entry name" value="PERK1-13-like"/>
</dbReference>
<gene>
    <name evidence="13" type="ORF">ZIOFF_072778</name>
</gene>
<evidence type="ECO:0000256" key="8">
    <source>
        <dbReference type="ARBA" id="ARBA00022989"/>
    </source>
</evidence>
<dbReference type="GO" id="GO:0004674">
    <property type="term" value="F:protein serine/threonine kinase activity"/>
    <property type="evidence" value="ECO:0007669"/>
    <property type="project" value="UniProtKB-KW"/>
</dbReference>
<keyword evidence="5" id="KW-0812">Transmembrane</keyword>
<accession>A0A8J5BZB6</accession>
<sequence>MLNSLQAAHAATKWKIEKEKEPLSINVATFQRQLHKLKFSQLIEATNSFSAASLIGCGSFGEVHNRKFPLSGTFYPKFWLWLLQVFEATLKDGSCVAIKKLIHLSYQGDREFMAEMETLGKIKQKYLVPLLGYCRVGEERLLVYEFMHHGSLEDMLHSTPTDKVAGLALS</sequence>
<comment type="catalytic activity">
    <reaction evidence="10">
        <text>L-threonyl-[protein] + ATP = O-phospho-L-threonyl-[protein] + ADP + H(+)</text>
        <dbReference type="Rhea" id="RHEA:46608"/>
        <dbReference type="Rhea" id="RHEA-COMP:11060"/>
        <dbReference type="Rhea" id="RHEA-COMP:11605"/>
        <dbReference type="ChEBI" id="CHEBI:15378"/>
        <dbReference type="ChEBI" id="CHEBI:30013"/>
        <dbReference type="ChEBI" id="CHEBI:30616"/>
        <dbReference type="ChEBI" id="CHEBI:61977"/>
        <dbReference type="ChEBI" id="CHEBI:456216"/>
        <dbReference type="EC" id="2.7.11.1"/>
    </reaction>
</comment>
<dbReference type="GO" id="GO:0005886">
    <property type="term" value="C:plasma membrane"/>
    <property type="evidence" value="ECO:0007669"/>
    <property type="project" value="UniProtKB-SubCell"/>
</dbReference>
<evidence type="ECO:0000259" key="12">
    <source>
        <dbReference type="PROSITE" id="PS50011"/>
    </source>
</evidence>
<dbReference type="Pfam" id="PF07714">
    <property type="entry name" value="PK_Tyr_Ser-Thr"/>
    <property type="match status" value="1"/>
</dbReference>
<protein>
    <recommendedName>
        <fullName evidence="2">non-specific serine/threonine protein kinase</fullName>
        <ecNumber evidence="2">2.7.11.1</ecNumber>
    </recommendedName>
</protein>
<proteinExistence type="predicted"/>
<organism evidence="13 14">
    <name type="scientific">Zingiber officinale</name>
    <name type="common">Ginger</name>
    <name type="synonym">Amomum zingiber</name>
    <dbReference type="NCBI Taxonomy" id="94328"/>
    <lineage>
        <taxon>Eukaryota</taxon>
        <taxon>Viridiplantae</taxon>
        <taxon>Streptophyta</taxon>
        <taxon>Embryophyta</taxon>
        <taxon>Tracheophyta</taxon>
        <taxon>Spermatophyta</taxon>
        <taxon>Magnoliopsida</taxon>
        <taxon>Liliopsida</taxon>
        <taxon>Zingiberales</taxon>
        <taxon>Zingiberaceae</taxon>
        <taxon>Zingiber</taxon>
    </lineage>
</organism>
<dbReference type="InterPro" id="IPR000719">
    <property type="entry name" value="Prot_kinase_dom"/>
</dbReference>
<evidence type="ECO:0000256" key="3">
    <source>
        <dbReference type="ARBA" id="ARBA00022527"/>
    </source>
</evidence>
<dbReference type="SUPFAM" id="SSF56112">
    <property type="entry name" value="Protein kinase-like (PK-like)"/>
    <property type="match status" value="1"/>
</dbReference>
<keyword evidence="7" id="KW-0067">ATP-binding</keyword>
<name>A0A8J5BZB6_ZINOF</name>
<dbReference type="GO" id="GO:0005524">
    <property type="term" value="F:ATP binding"/>
    <property type="evidence" value="ECO:0007669"/>
    <property type="project" value="UniProtKB-KW"/>
</dbReference>
<comment type="caution">
    <text evidence="13">The sequence shown here is derived from an EMBL/GenBank/DDBJ whole genome shotgun (WGS) entry which is preliminary data.</text>
</comment>
<dbReference type="Gene3D" id="3.30.200.20">
    <property type="entry name" value="Phosphorylase Kinase, domain 1"/>
    <property type="match status" value="2"/>
</dbReference>
<evidence type="ECO:0000256" key="5">
    <source>
        <dbReference type="ARBA" id="ARBA00022692"/>
    </source>
</evidence>
<reference evidence="13 14" key="1">
    <citation type="submission" date="2020-08" db="EMBL/GenBank/DDBJ databases">
        <title>Plant Genome Project.</title>
        <authorList>
            <person name="Zhang R.-G."/>
        </authorList>
    </citation>
    <scope>NUCLEOTIDE SEQUENCE [LARGE SCALE GENOMIC DNA]</scope>
    <source>
        <tissue evidence="13">Rhizome</tissue>
    </source>
</reference>
<dbReference type="InterPro" id="IPR001245">
    <property type="entry name" value="Ser-Thr/Tyr_kinase_cat_dom"/>
</dbReference>
<dbReference type="InterPro" id="IPR011009">
    <property type="entry name" value="Kinase-like_dom_sf"/>
</dbReference>
<feature type="domain" description="Protein kinase" evidence="12">
    <location>
        <begin position="49"/>
        <end position="170"/>
    </location>
</feature>
<keyword evidence="14" id="KW-1185">Reference proteome</keyword>
<evidence type="ECO:0000313" key="13">
    <source>
        <dbReference type="EMBL" id="KAG6468206.1"/>
    </source>
</evidence>
<dbReference type="PROSITE" id="PS50011">
    <property type="entry name" value="PROTEIN_KINASE_DOM"/>
    <property type="match status" value="1"/>
</dbReference>
<dbReference type="PANTHER" id="PTHR47982">
    <property type="entry name" value="PROLINE-RICH RECEPTOR-LIKE PROTEIN KINASE PERK4"/>
    <property type="match status" value="1"/>
</dbReference>
<dbReference type="AlphaFoldDB" id="A0A8J5BZB6"/>
<dbReference type="EMBL" id="JACMSC010000022">
    <property type="protein sequence ID" value="KAG6468206.1"/>
    <property type="molecule type" value="Genomic_DNA"/>
</dbReference>
<keyword evidence="6" id="KW-0547">Nucleotide-binding</keyword>